<sequence length="235" mass="27233">MPTKPAFKGLQLDFLIESLQNYKETVNSKDWDAFILGTTYCFFKCFNPSLPDNEKSNKEYLMGVDNDAPDEKMPLPEVGTEAYEERVKNDMAVGEQKKVIGKDKKQEVEKKVKEFREMSIKKRRQVEKRWEDGNVSGLGSGTRKKTKNTTVTASRKSNTNVADYQSAVMWCFDNLPVEEQKMWEQKAFNEHWNASNEFDQMIKLPPSTSPKDRQLCIHNLPNFMEDIADIIHQCM</sequence>
<evidence type="ECO:0000313" key="3">
    <source>
        <dbReference type="Proteomes" id="UP000053593"/>
    </source>
</evidence>
<dbReference type="HOGENOM" id="CLU_1180337_0_0_1"/>
<gene>
    <name evidence="2" type="ORF">GYMLUDRAFT_247102</name>
</gene>
<name>A0A0D0BQP4_9AGAR</name>
<protein>
    <submittedName>
        <fullName evidence="2">Uncharacterized protein</fullName>
    </submittedName>
</protein>
<proteinExistence type="predicted"/>
<dbReference type="EMBL" id="KN834791">
    <property type="protein sequence ID" value="KIK57471.1"/>
    <property type="molecule type" value="Genomic_DNA"/>
</dbReference>
<dbReference type="OrthoDB" id="3033067at2759"/>
<reference evidence="2 3" key="1">
    <citation type="submission" date="2014-04" db="EMBL/GenBank/DDBJ databases">
        <title>Evolutionary Origins and Diversification of the Mycorrhizal Mutualists.</title>
        <authorList>
            <consortium name="DOE Joint Genome Institute"/>
            <consortium name="Mycorrhizal Genomics Consortium"/>
            <person name="Kohler A."/>
            <person name="Kuo A."/>
            <person name="Nagy L.G."/>
            <person name="Floudas D."/>
            <person name="Copeland A."/>
            <person name="Barry K.W."/>
            <person name="Cichocki N."/>
            <person name="Veneault-Fourrey C."/>
            <person name="LaButti K."/>
            <person name="Lindquist E.A."/>
            <person name="Lipzen A."/>
            <person name="Lundell T."/>
            <person name="Morin E."/>
            <person name="Murat C."/>
            <person name="Riley R."/>
            <person name="Ohm R."/>
            <person name="Sun H."/>
            <person name="Tunlid A."/>
            <person name="Henrissat B."/>
            <person name="Grigoriev I.V."/>
            <person name="Hibbett D.S."/>
            <person name="Martin F."/>
        </authorList>
    </citation>
    <scope>NUCLEOTIDE SEQUENCE [LARGE SCALE GENOMIC DNA]</scope>
    <source>
        <strain evidence="2 3">FD-317 M1</strain>
    </source>
</reference>
<dbReference type="Proteomes" id="UP000053593">
    <property type="component" value="Unassembled WGS sequence"/>
</dbReference>
<accession>A0A0D0BQP4</accession>
<dbReference type="AlphaFoldDB" id="A0A0D0BQP4"/>
<evidence type="ECO:0000256" key="1">
    <source>
        <dbReference type="SAM" id="MobiDB-lite"/>
    </source>
</evidence>
<evidence type="ECO:0000313" key="2">
    <source>
        <dbReference type="EMBL" id="KIK57471.1"/>
    </source>
</evidence>
<organism evidence="2 3">
    <name type="scientific">Collybiopsis luxurians FD-317 M1</name>
    <dbReference type="NCBI Taxonomy" id="944289"/>
    <lineage>
        <taxon>Eukaryota</taxon>
        <taxon>Fungi</taxon>
        <taxon>Dikarya</taxon>
        <taxon>Basidiomycota</taxon>
        <taxon>Agaricomycotina</taxon>
        <taxon>Agaricomycetes</taxon>
        <taxon>Agaricomycetidae</taxon>
        <taxon>Agaricales</taxon>
        <taxon>Marasmiineae</taxon>
        <taxon>Omphalotaceae</taxon>
        <taxon>Collybiopsis</taxon>
        <taxon>Collybiopsis luxurians</taxon>
    </lineage>
</organism>
<feature type="region of interest" description="Disordered" evidence="1">
    <location>
        <begin position="132"/>
        <end position="153"/>
    </location>
</feature>
<keyword evidence="3" id="KW-1185">Reference proteome</keyword>